<evidence type="ECO:0000313" key="3">
    <source>
        <dbReference type="Proteomes" id="UP000248198"/>
    </source>
</evidence>
<organism evidence="2 3">
    <name type="scientific">Pedobacter nutrimenti</name>
    <dbReference type="NCBI Taxonomy" id="1241337"/>
    <lineage>
        <taxon>Bacteria</taxon>
        <taxon>Pseudomonadati</taxon>
        <taxon>Bacteroidota</taxon>
        <taxon>Sphingobacteriia</taxon>
        <taxon>Sphingobacteriales</taxon>
        <taxon>Sphingobacteriaceae</taxon>
        <taxon>Pedobacter</taxon>
    </lineage>
</organism>
<proteinExistence type="predicted"/>
<feature type="transmembrane region" description="Helical" evidence="1">
    <location>
        <begin position="58"/>
        <end position="78"/>
    </location>
</feature>
<keyword evidence="1" id="KW-1133">Transmembrane helix</keyword>
<keyword evidence="1" id="KW-0472">Membrane</keyword>
<evidence type="ECO:0000313" key="2">
    <source>
        <dbReference type="EMBL" id="PYF68475.1"/>
    </source>
</evidence>
<gene>
    <name evidence="2" type="ORF">B0O44_11262</name>
</gene>
<sequence>METVFKNQDQIFEAIRKVKKSKPTIKKLLAPLLFLAGINLIAIISADKVGQVFSFYPYIVIAIVVGSLIVMVCSFYQFKKRDILEKFIDACFDEKDSNNVIIDKLTIIARSNKFDNTSQRRLALMLLDEYHKISNP</sequence>
<accession>A0A318U609</accession>
<dbReference type="AlphaFoldDB" id="A0A318U609"/>
<dbReference type="EMBL" id="QKLU01000012">
    <property type="protein sequence ID" value="PYF68475.1"/>
    <property type="molecule type" value="Genomic_DNA"/>
</dbReference>
<feature type="transmembrane region" description="Helical" evidence="1">
    <location>
        <begin position="28"/>
        <end position="46"/>
    </location>
</feature>
<keyword evidence="1" id="KW-0812">Transmembrane</keyword>
<dbReference type="RefSeq" id="WP_110834732.1">
    <property type="nucleotide sequence ID" value="NZ_QKLU01000012.1"/>
</dbReference>
<evidence type="ECO:0000256" key="1">
    <source>
        <dbReference type="SAM" id="Phobius"/>
    </source>
</evidence>
<dbReference type="Proteomes" id="UP000248198">
    <property type="component" value="Unassembled WGS sequence"/>
</dbReference>
<name>A0A318U609_9SPHI</name>
<protein>
    <submittedName>
        <fullName evidence="2">Uncharacterized protein</fullName>
    </submittedName>
</protein>
<keyword evidence="3" id="KW-1185">Reference proteome</keyword>
<comment type="caution">
    <text evidence="2">The sequence shown here is derived from an EMBL/GenBank/DDBJ whole genome shotgun (WGS) entry which is preliminary data.</text>
</comment>
<reference evidence="2 3" key="1">
    <citation type="submission" date="2018-06" db="EMBL/GenBank/DDBJ databases">
        <title>Genomic Encyclopedia of Archaeal and Bacterial Type Strains, Phase II (KMG-II): from individual species to whole genera.</title>
        <authorList>
            <person name="Goeker M."/>
        </authorList>
    </citation>
    <scope>NUCLEOTIDE SEQUENCE [LARGE SCALE GENOMIC DNA]</scope>
    <source>
        <strain evidence="2 3">DSM 27372</strain>
    </source>
</reference>